<dbReference type="GO" id="GO:0006506">
    <property type="term" value="P:GPI anchor biosynthetic process"/>
    <property type="evidence" value="ECO:0007669"/>
    <property type="project" value="InterPro"/>
</dbReference>
<feature type="transmembrane region" description="Helical" evidence="1">
    <location>
        <begin position="271"/>
        <end position="292"/>
    </location>
</feature>
<evidence type="ECO:0000256" key="1">
    <source>
        <dbReference type="SAM" id="Phobius"/>
    </source>
</evidence>
<evidence type="ECO:0000313" key="3">
    <source>
        <dbReference type="Proteomes" id="UP001369815"/>
    </source>
</evidence>
<comment type="caution">
    <text evidence="2">The sequence shown here is derived from an EMBL/GenBank/DDBJ whole genome shotgun (WGS) entry which is preliminary data.</text>
</comment>
<sequence length="459" mass="52126">MEALHVSDGELSILRKRVSGFQMLATIPNRGVVSFFLSFSLCYVVIALYLRSKCYRDPSSLFFRPESARVLTYSSFRKAQARKYADLAALHTPTKWVANSTATEFCIGISSVSRHGFSYLKETLGSVLEGLDDLERQRIYLVVFLAHTDQSQHEDFNQPWLLNVADNLPTYPDDPETLELVRQLEASGDYEAHARKQKIDYTVLLSECARVDAKYTMTLEDDVIALDGWYHRALGALHTAARKTRELGRDSFLYLRIFYDGRLLGWNSEEWPLYVELSMAVLIIEVLILMTLRWRVVMMRKTLTIPVVFLLCGVCTPMLIGLFFAAGRNCMLPKKPGVHLMHKYGCCAQGLIFPQHQVLDHLLPLYGETHDTHAAVDTFLEDWANNRDNLRWAVTPVLIQHVGGKSSHGAGDQEMGSLTDDMPFDYSFEMNDPIKLAKEHQAWVAEMLRRDPAVGGQPL</sequence>
<dbReference type="Proteomes" id="UP001369815">
    <property type="component" value="Unassembled WGS sequence"/>
</dbReference>
<keyword evidence="1" id="KW-1133">Transmembrane helix</keyword>
<dbReference type="GO" id="GO:0000139">
    <property type="term" value="C:Golgi membrane"/>
    <property type="evidence" value="ECO:0007669"/>
    <property type="project" value="InterPro"/>
</dbReference>
<evidence type="ECO:0008006" key="4">
    <source>
        <dbReference type="Google" id="ProtNLM"/>
    </source>
</evidence>
<dbReference type="PANTHER" id="PTHR31410:SF1">
    <property type="entry name" value="POST-GPI ATTACHMENT TO PROTEINS FACTOR 4"/>
    <property type="match status" value="1"/>
</dbReference>
<evidence type="ECO:0000313" key="2">
    <source>
        <dbReference type="EMBL" id="KAK6956038.1"/>
    </source>
</evidence>
<accession>A0AAX6MTR4</accession>
<keyword evidence="3" id="KW-1185">Reference proteome</keyword>
<protein>
    <recommendedName>
        <fullName evidence="4">Integral membrane protein</fullName>
    </recommendedName>
</protein>
<dbReference type="PANTHER" id="PTHR31410">
    <property type="entry name" value="TRANSMEMBRANE PROTEIN 246"/>
    <property type="match status" value="1"/>
</dbReference>
<dbReference type="CDD" id="cd22189">
    <property type="entry name" value="PGAP4-like_fungal"/>
    <property type="match status" value="1"/>
</dbReference>
<organism evidence="2 3">
    <name type="scientific">Daldinia eschscholtzii</name>
    <dbReference type="NCBI Taxonomy" id="292717"/>
    <lineage>
        <taxon>Eukaryota</taxon>
        <taxon>Fungi</taxon>
        <taxon>Dikarya</taxon>
        <taxon>Ascomycota</taxon>
        <taxon>Pezizomycotina</taxon>
        <taxon>Sordariomycetes</taxon>
        <taxon>Xylariomycetidae</taxon>
        <taxon>Xylariales</taxon>
        <taxon>Hypoxylaceae</taxon>
        <taxon>Daldinia</taxon>
    </lineage>
</organism>
<proteinExistence type="predicted"/>
<keyword evidence="1" id="KW-0812">Transmembrane</keyword>
<feature type="transmembrane region" description="Helical" evidence="1">
    <location>
        <begin position="304"/>
        <end position="326"/>
    </location>
</feature>
<keyword evidence="1" id="KW-0472">Membrane</keyword>
<dbReference type="AlphaFoldDB" id="A0AAX6MTR4"/>
<name>A0AAX6MTR4_9PEZI</name>
<reference evidence="2 3" key="1">
    <citation type="journal article" date="2024" name="Front Chem Biol">
        <title>Unveiling the potential of Daldinia eschscholtzii MFLUCC 19-0629 through bioactivity and bioinformatics studies for enhanced sustainable agriculture production.</title>
        <authorList>
            <person name="Brooks S."/>
            <person name="Weaver J.A."/>
            <person name="Klomchit A."/>
            <person name="Alharthi S.A."/>
            <person name="Onlamun T."/>
            <person name="Nurani R."/>
            <person name="Vong T.K."/>
            <person name="Alberti F."/>
            <person name="Greco C."/>
        </authorList>
    </citation>
    <scope>NUCLEOTIDE SEQUENCE [LARGE SCALE GENOMIC DNA]</scope>
    <source>
        <strain evidence="2">MFLUCC 19-0629</strain>
    </source>
</reference>
<dbReference type="EMBL" id="JBANMG010000002">
    <property type="protein sequence ID" value="KAK6956038.1"/>
    <property type="molecule type" value="Genomic_DNA"/>
</dbReference>
<feature type="transmembrane region" description="Helical" evidence="1">
    <location>
        <begin position="31"/>
        <end position="50"/>
    </location>
</feature>
<dbReference type="InterPro" id="IPR029675">
    <property type="entry name" value="PGAP4"/>
</dbReference>
<gene>
    <name evidence="2" type="ORF">Daesc_001308</name>
</gene>
<dbReference type="GO" id="GO:0016757">
    <property type="term" value="F:glycosyltransferase activity"/>
    <property type="evidence" value="ECO:0007669"/>
    <property type="project" value="InterPro"/>
</dbReference>